<accession>A0A6S6TQA6</accession>
<proteinExistence type="inferred from homology"/>
<comment type="function">
    <text evidence="2">Antitoxin component of a type II toxin-antitoxin (TA) system.</text>
</comment>
<dbReference type="InterPro" id="IPR006442">
    <property type="entry name" value="Antitoxin_Phd/YefM"/>
</dbReference>
<dbReference type="AlphaFoldDB" id="A0A6S6TQA6"/>
<dbReference type="EMBL" id="CACVAV010000292">
    <property type="protein sequence ID" value="CAA6818810.1"/>
    <property type="molecule type" value="Genomic_DNA"/>
</dbReference>
<dbReference type="Pfam" id="PF02604">
    <property type="entry name" value="PhdYeFM_antitox"/>
    <property type="match status" value="1"/>
</dbReference>
<evidence type="ECO:0000313" key="3">
    <source>
        <dbReference type="EMBL" id="CAA6818810.1"/>
    </source>
</evidence>
<gene>
    <name evidence="3" type="ORF">HELGO_WM20451</name>
</gene>
<protein>
    <recommendedName>
        <fullName evidence="2">Antitoxin</fullName>
    </recommendedName>
</protein>
<evidence type="ECO:0000256" key="2">
    <source>
        <dbReference type="RuleBase" id="RU362080"/>
    </source>
</evidence>
<dbReference type="InterPro" id="IPR051405">
    <property type="entry name" value="phD/YefM_antitoxin"/>
</dbReference>
<name>A0A6S6TQA6_9GAMM</name>
<dbReference type="SUPFAM" id="SSF143120">
    <property type="entry name" value="YefM-like"/>
    <property type="match status" value="1"/>
</dbReference>
<reference evidence="3" key="1">
    <citation type="submission" date="2020-01" db="EMBL/GenBank/DDBJ databases">
        <authorList>
            <person name="Meier V. D."/>
            <person name="Meier V D."/>
        </authorList>
    </citation>
    <scope>NUCLEOTIDE SEQUENCE</scope>
    <source>
        <strain evidence="3">HLG_WM_MAG_08</strain>
    </source>
</reference>
<evidence type="ECO:0000256" key="1">
    <source>
        <dbReference type="ARBA" id="ARBA00009981"/>
    </source>
</evidence>
<dbReference type="PANTHER" id="PTHR33713:SF9">
    <property type="entry name" value="ANTITOXIN"/>
    <property type="match status" value="1"/>
</dbReference>
<sequence>MENSTWQLQDAKSKFSQLVDQAMHHNPQVVTKYGNNAVVVISFEDYTKLTRPKNDLVSFLRNSPLAEVNIEITRNSDLPRDLESRKFSELGFLFFMCCKSLIFS</sequence>
<comment type="similarity">
    <text evidence="1 2">Belongs to the phD/YefM antitoxin family.</text>
</comment>
<dbReference type="PANTHER" id="PTHR33713">
    <property type="entry name" value="ANTITOXIN YAFN-RELATED"/>
    <property type="match status" value="1"/>
</dbReference>
<dbReference type="NCBIfam" id="TIGR01552">
    <property type="entry name" value="phd_fam"/>
    <property type="match status" value="1"/>
</dbReference>
<dbReference type="Gene3D" id="3.40.1620.10">
    <property type="entry name" value="YefM-like domain"/>
    <property type="match status" value="1"/>
</dbReference>
<organism evidence="3">
    <name type="scientific">uncultured Thiotrichaceae bacterium</name>
    <dbReference type="NCBI Taxonomy" id="298394"/>
    <lineage>
        <taxon>Bacteria</taxon>
        <taxon>Pseudomonadati</taxon>
        <taxon>Pseudomonadota</taxon>
        <taxon>Gammaproteobacteria</taxon>
        <taxon>Thiotrichales</taxon>
        <taxon>Thiotrichaceae</taxon>
        <taxon>environmental samples</taxon>
    </lineage>
</organism>
<dbReference type="InterPro" id="IPR036165">
    <property type="entry name" value="YefM-like_sf"/>
</dbReference>